<gene>
    <name evidence="2" type="ORF">SAMN05192546_10911</name>
</gene>
<dbReference type="InterPro" id="IPR052024">
    <property type="entry name" value="Methanogen_methyltrans"/>
</dbReference>
<dbReference type="InterPro" id="IPR000257">
    <property type="entry name" value="Uroporphyrinogen_deCOase"/>
</dbReference>
<protein>
    <submittedName>
        <fullName evidence="2">[methyl-Co(III) methanol-specific corrinoid protein]:coenzyme M methyltransferase</fullName>
    </submittedName>
</protein>
<dbReference type="InterPro" id="IPR038071">
    <property type="entry name" value="UROD/MetE-like_sf"/>
</dbReference>
<reference evidence="2 3" key="1">
    <citation type="submission" date="2016-10" db="EMBL/GenBank/DDBJ databases">
        <authorList>
            <person name="de Groot N.N."/>
        </authorList>
    </citation>
    <scope>NUCLEOTIDE SEQUENCE [LARGE SCALE GENOMIC DNA]</scope>
    <source>
        <strain evidence="2 3">APO</strain>
    </source>
</reference>
<name>A0A1H3QDZ1_9FIRM</name>
<dbReference type="SUPFAM" id="SSF51726">
    <property type="entry name" value="UROD/MetE-like"/>
    <property type="match status" value="1"/>
</dbReference>
<dbReference type="GO" id="GO:0004853">
    <property type="term" value="F:uroporphyrinogen decarboxylase activity"/>
    <property type="evidence" value="ECO:0007669"/>
    <property type="project" value="InterPro"/>
</dbReference>
<evidence type="ECO:0000259" key="1">
    <source>
        <dbReference type="Pfam" id="PF01208"/>
    </source>
</evidence>
<organism evidence="2 3">
    <name type="scientific">Tindallia californiensis</name>
    <dbReference type="NCBI Taxonomy" id="159292"/>
    <lineage>
        <taxon>Bacteria</taxon>
        <taxon>Bacillati</taxon>
        <taxon>Bacillota</taxon>
        <taxon>Clostridia</taxon>
        <taxon>Peptostreptococcales</taxon>
        <taxon>Tindalliaceae</taxon>
        <taxon>Tindallia</taxon>
    </lineage>
</organism>
<dbReference type="AlphaFoldDB" id="A0A1H3QDZ1"/>
<dbReference type="PANTHER" id="PTHR47099">
    <property type="entry name" value="METHYLCOBAMIDE:COM METHYLTRANSFERASE MTBA"/>
    <property type="match status" value="1"/>
</dbReference>
<keyword evidence="3" id="KW-1185">Reference proteome</keyword>
<dbReference type="OrthoDB" id="8452307at2"/>
<dbReference type="Gene3D" id="3.20.20.210">
    <property type="match status" value="1"/>
</dbReference>
<dbReference type="Pfam" id="PF01208">
    <property type="entry name" value="URO-D"/>
    <property type="match status" value="1"/>
</dbReference>
<dbReference type="PANTHER" id="PTHR47099:SF1">
    <property type="entry name" value="METHYLCOBAMIDE:COM METHYLTRANSFERASE MTBA"/>
    <property type="match status" value="1"/>
</dbReference>
<evidence type="ECO:0000313" key="3">
    <source>
        <dbReference type="Proteomes" id="UP000199230"/>
    </source>
</evidence>
<dbReference type="EMBL" id="FNPV01000009">
    <property type="protein sequence ID" value="SDZ11268.1"/>
    <property type="molecule type" value="Genomic_DNA"/>
</dbReference>
<dbReference type="RefSeq" id="WP_093314768.1">
    <property type="nucleotide sequence ID" value="NZ_FNPV01000009.1"/>
</dbReference>
<sequence>MTPKSRLEAVLSREQIDRPPCICPGGMMNLVVSDLLEKSNSNFIEAHQDAKMMAEIADAVYKENCFENYGVPFCMTVEAEEMGALVDYGDNHCEPHVTHYVIQSVDDWRSLQSSKPEGGRSEVVLKALQILKEKNPEVPLIGNITGPISTASSVMEPVVFYKELRKKNSKAHEMMAFVTEKLTQFALHQVEAGADVIAISDPSGTGEIMGPKLFQEFTVPYLNQLVQSIRDKGAASIVHICGQMKQVYPQVDLVKSDVLSFDSVVAMKDAKKNLPDRLVMGNVSTFSIEFSTPDKVMSLTQNCLRSGADIISPACGLGMNSPLENVQAMLKSLKDGGR</sequence>
<dbReference type="GO" id="GO:0032259">
    <property type="term" value="P:methylation"/>
    <property type="evidence" value="ECO:0007669"/>
    <property type="project" value="UniProtKB-KW"/>
</dbReference>
<dbReference type="GO" id="GO:0006779">
    <property type="term" value="P:porphyrin-containing compound biosynthetic process"/>
    <property type="evidence" value="ECO:0007669"/>
    <property type="project" value="InterPro"/>
</dbReference>
<dbReference type="STRING" id="159292.SAMN05192546_10911"/>
<dbReference type="Proteomes" id="UP000199230">
    <property type="component" value="Unassembled WGS sequence"/>
</dbReference>
<accession>A0A1H3QDZ1</accession>
<keyword evidence="2" id="KW-0489">Methyltransferase</keyword>
<keyword evidence="2" id="KW-0808">Transferase</keyword>
<proteinExistence type="predicted"/>
<feature type="domain" description="Uroporphyrinogen decarboxylase (URO-D)" evidence="1">
    <location>
        <begin position="2"/>
        <end position="334"/>
    </location>
</feature>
<evidence type="ECO:0000313" key="2">
    <source>
        <dbReference type="EMBL" id="SDZ11268.1"/>
    </source>
</evidence>
<dbReference type="NCBIfam" id="NF004889">
    <property type="entry name" value="PRK06252.1"/>
    <property type="match status" value="1"/>
</dbReference>
<dbReference type="GO" id="GO:0008168">
    <property type="term" value="F:methyltransferase activity"/>
    <property type="evidence" value="ECO:0007669"/>
    <property type="project" value="UniProtKB-KW"/>
</dbReference>